<dbReference type="Proteomes" id="UP000324585">
    <property type="component" value="Unassembled WGS sequence"/>
</dbReference>
<evidence type="ECO:0000313" key="2">
    <source>
        <dbReference type="Proteomes" id="UP000324585"/>
    </source>
</evidence>
<sequence>MASSPFLSSVVRCMRGLENEDQKIRWVLQGLPDAEVEGRTDSQGYTPGFVQSEIFPFSRVDEALWFEVVIDVDSLIAVTNTLGVSPEESVTVVQYGLFETEYCARTLRVHSAVFPPFGPDCIVMHFAEFPVAHHQQHVFLIVRSVGESENVRRLVYENVLLPSVEATGSAIAFARMAPTYLAAQRRSKNQLGQYQTSTFEIPAPYGAIFAQAAQNKLDAEFHGRWKFVMDCIGFKALVSEPLGSMTMMELRRKVRENELEPVTRSLMVKFRQLTGFTTRWCVDFDASQPGNLVFADFAITALPCKRLSAGKTVLWARSIMDSRFLRWIRDTPRGYANRLVTEDRFANMPNVTGFRVRCDGDVCSMVHSTSAGGAEDLVAPHSPRELMYVQAYHTSRHRASTNALKPLKWPGEQRTVTWPTAVQLCKAADWLADAIREETKNDRAGQGVRIEFRVSLRQHSFAGVDGESLWFEHDTVERVEENVWAIVLRWMTSVLCGQYLLCYQTDELNDYLRITAECLRLTGRRALGQLARMSDFDADGHYCESVSFARRPLHALLISTYILQTGLLRRLPTDKTWFRQIVIDICGFDTFVGQRKAGKVVASFPITLCSRS</sequence>
<accession>A0A5J4YHW2</accession>
<comment type="caution">
    <text evidence="1">The sequence shown here is derived from an EMBL/GenBank/DDBJ whole genome shotgun (WGS) entry which is preliminary data.</text>
</comment>
<organism evidence="1 2">
    <name type="scientific">Porphyridium purpureum</name>
    <name type="common">Red alga</name>
    <name type="synonym">Porphyridium cruentum</name>
    <dbReference type="NCBI Taxonomy" id="35688"/>
    <lineage>
        <taxon>Eukaryota</taxon>
        <taxon>Rhodophyta</taxon>
        <taxon>Bangiophyceae</taxon>
        <taxon>Porphyridiales</taxon>
        <taxon>Porphyridiaceae</taxon>
        <taxon>Porphyridium</taxon>
    </lineage>
</organism>
<keyword evidence="2" id="KW-1185">Reference proteome</keyword>
<name>A0A5J4YHW2_PORPP</name>
<reference evidence="2" key="1">
    <citation type="journal article" date="2019" name="Nat. Commun.">
        <title>Expansion of phycobilisome linker gene families in mesophilic red algae.</title>
        <authorList>
            <person name="Lee J."/>
            <person name="Kim D."/>
            <person name="Bhattacharya D."/>
            <person name="Yoon H.S."/>
        </authorList>
    </citation>
    <scope>NUCLEOTIDE SEQUENCE [LARGE SCALE GENOMIC DNA]</scope>
    <source>
        <strain evidence="2">CCMP 1328</strain>
    </source>
</reference>
<protein>
    <submittedName>
        <fullName evidence="1">Uncharacterized protein</fullName>
    </submittedName>
</protein>
<evidence type="ECO:0000313" key="1">
    <source>
        <dbReference type="EMBL" id="KAA8490253.1"/>
    </source>
</evidence>
<proteinExistence type="predicted"/>
<dbReference type="EMBL" id="VRMN01000039">
    <property type="protein sequence ID" value="KAA8490253.1"/>
    <property type="molecule type" value="Genomic_DNA"/>
</dbReference>
<gene>
    <name evidence="1" type="ORF">FVE85_3856</name>
</gene>
<dbReference type="AlphaFoldDB" id="A0A5J4YHW2"/>